<dbReference type="PANTHER" id="PTHR33508">
    <property type="entry name" value="UPF0056 MEMBRANE PROTEIN YHCE"/>
    <property type="match status" value="1"/>
</dbReference>
<dbReference type="GO" id="GO:0005886">
    <property type="term" value="C:plasma membrane"/>
    <property type="evidence" value="ECO:0007669"/>
    <property type="project" value="UniProtKB-SubCell"/>
</dbReference>
<evidence type="ECO:0000256" key="7">
    <source>
        <dbReference type="RuleBase" id="RU362048"/>
    </source>
</evidence>
<comment type="subcellular location">
    <subcellularLocation>
        <location evidence="1 7">Cell membrane</location>
        <topology evidence="1 7">Multi-pass membrane protein</topology>
    </subcellularLocation>
</comment>
<comment type="caution">
    <text evidence="7">Lacks conserved residue(s) required for the propagation of feature annotation.</text>
</comment>
<feature type="transmembrane region" description="Helical" evidence="7">
    <location>
        <begin position="196"/>
        <end position="214"/>
    </location>
</feature>
<dbReference type="InterPro" id="IPR002771">
    <property type="entry name" value="Multi_antbiot-R_MarC"/>
</dbReference>
<keyword evidence="6 7" id="KW-0472">Membrane</keyword>
<dbReference type="Proteomes" id="UP000249794">
    <property type="component" value="Unassembled WGS sequence"/>
</dbReference>
<evidence type="ECO:0000256" key="2">
    <source>
        <dbReference type="ARBA" id="ARBA00009784"/>
    </source>
</evidence>
<keyword evidence="3" id="KW-1003">Cell membrane</keyword>
<feature type="transmembrane region" description="Helical" evidence="7">
    <location>
        <begin position="120"/>
        <end position="142"/>
    </location>
</feature>
<dbReference type="EMBL" id="QBMP01000058">
    <property type="protein sequence ID" value="PZO56989.1"/>
    <property type="molecule type" value="Genomic_DNA"/>
</dbReference>
<evidence type="ECO:0000256" key="3">
    <source>
        <dbReference type="ARBA" id="ARBA00022475"/>
    </source>
</evidence>
<keyword evidence="4 7" id="KW-0812">Transmembrane</keyword>
<keyword evidence="5 7" id="KW-1133">Transmembrane helix</keyword>
<sequence length="223" mass="23258">MPIKDFSDFIVGSLAALFPVIDPIGSVPIFLVLTAGIPADLRRSYAKRIAINVILLLIGFLLVGGGLLRFFGVSLAVVRIAGGIVVFHAAWNTMNAESKLSNLENEDANQKAVQHGDISFMPMTMPLLAGPGAIAVALGLAAEASRGASHAETAVNLVAVAVAIALIGLIIYIALRSSTLLLKWLGSGGIHALSRVLGLFVMAIGVQLILNGLADWVKSLNLS</sequence>
<dbReference type="PANTHER" id="PTHR33508:SF1">
    <property type="entry name" value="UPF0056 MEMBRANE PROTEIN YHCE"/>
    <property type="match status" value="1"/>
</dbReference>
<accession>A0A2W4XRG1</accession>
<evidence type="ECO:0000256" key="6">
    <source>
        <dbReference type="ARBA" id="ARBA00023136"/>
    </source>
</evidence>
<feature type="transmembrane region" description="Helical" evidence="7">
    <location>
        <begin position="154"/>
        <end position="175"/>
    </location>
</feature>
<comment type="caution">
    <text evidence="8">The sequence shown here is derived from an EMBL/GenBank/DDBJ whole genome shotgun (WGS) entry which is preliminary data.</text>
</comment>
<evidence type="ECO:0000313" key="9">
    <source>
        <dbReference type="Proteomes" id="UP000249794"/>
    </source>
</evidence>
<organism evidence="8 9">
    <name type="scientific">Phormidesmis priestleyi</name>
    <dbReference type="NCBI Taxonomy" id="268141"/>
    <lineage>
        <taxon>Bacteria</taxon>
        <taxon>Bacillati</taxon>
        <taxon>Cyanobacteriota</taxon>
        <taxon>Cyanophyceae</taxon>
        <taxon>Leptolyngbyales</taxon>
        <taxon>Leptolyngbyaceae</taxon>
        <taxon>Phormidesmis</taxon>
    </lineage>
</organism>
<dbReference type="AlphaFoldDB" id="A0A2W4XRG1"/>
<evidence type="ECO:0000256" key="4">
    <source>
        <dbReference type="ARBA" id="ARBA00022692"/>
    </source>
</evidence>
<evidence type="ECO:0000313" key="8">
    <source>
        <dbReference type="EMBL" id="PZO56989.1"/>
    </source>
</evidence>
<dbReference type="Pfam" id="PF01914">
    <property type="entry name" value="MarC"/>
    <property type="match status" value="1"/>
</dbReference>
<name>A0A2W4XRG1_9CYAN</name>
<feature type="transmembrane region" description="Helical" evidence="7">
    <location>
        <begin position="49"/>
        <end position="67"/>
    </location>
</feature>
<reference evidence="8 9" key="2">
    <citation type="submission" date="2018-06" db="EMBL/GenBank/DDBJ databases">
        <title>Metagenomic assembly of (sub)arctic Cyanobacteria and their associated microbiome from non-axenic cultures.</title>
        <authorList>
            <person name="Baurain D."/>
        </authorList>
    </citation>
    <scope>NUCLEOTIDE SEQUENCE [LARGE SCALE GENOMIC DNA]</scope>
    <source>
        <strain evidence="8">ULC027bin1</strain>
    </source>
</reference>
<evidence type="ECO:0000256" key="5">
    <source>
        <dbReference type="ARBA" id="ARBA00022989"/>
    </source>
</evidence>
<feature type="transmembrane region" description="Helical" evidence="7">
    <location>
        <begin position="12"/>
        <end position="37"/>
    </location>
</feature>
<reference evidence="9" key="1">
    <citation type="submission" date="2018-04" db="EMBL/GenBank/DDBJ databases">
        <authorList>
            <person name="Cornet L."/>
        </authorList>
    </citation>
    <scope>NUCLEOTIDE SEQUENCE [LARGE SCALE GENOMIC DNA]</scope>
</reference>
<gene>
    <name evidence="8" type="ORF">DCF15_07700</name>
</gene>
<protein>
    <recommendedName>
        <fullName evidence="7">UPF0056 membrane protein</fullName>
    </recommendedName>
</protein>
<dbReference type="NCBIfam" id="TIGR00427">
    <property type="entry name" value="NAAT family transporter"/>
    <property type="match status" value="1"/>
</dbReference>
<comment type="similarity">
    <text evidence="2 7">Belongs to the UPF0056 (MarC) family.</text>
</comment>
<evidence type="ECO:0000256" key="1">
    <source>
        <dbReference type="ARBA" id="ARBA00004651"/>
    </source>
</evidence>
<proteinExistence type="inferred from homology"/>